<keyword evidence="2" id="KW-0812">Transmembrane</keyword>
<feature type="region of interest" description="Disordered" evidence="1">
    <location>
        <begin position="1"/>
        <end position="23"/>
    </location>
</feature>
<evidence type="ECO:0000313" key="3">
    <source>
        <dbReference type="EMBL" id="KOY12623.1"/>
    </source>
</evidence>
<accession>A0A0M9BI27</accession>
<keyword evidence="2" id="KW-0472">Membrane</keyword>
<dbReference type="PATRIC" id="fig|1705561.3.peg.6321"/>
<feature type="transmembrane region" description="Helical" evidence="2">
    <location>
        <begin position="31"/>
        <end position="51"/>
    </location>
</feature>
<dbReference type="Proteomes" id="UP000037688">
    <property type="component" value="Unassembled WGS sequence"/>
</dbReference>
<evidence type="ECO:0000313" key="4">
    <source>
        <dbReference type="Proteomes" id="UP000037688"/>
    </source>
</evidence>
<evidence type="ECO:0000256" key="2">
    <source>
        <dbReference type="SAM" id="Phobius"/>
    </source>
</evidence>
<dbReference type="OrthoDB" id="2667008at2"/>
<keyword evidence="2" id="KW-1133">Transmembrane helix</keyword>
<proteinExistence type="predicted"/>
<keyword evidence="4" id="KW-1185">Reference proteome</keyword>
<dbReference type="EMBL" id="LITU01000083">
    <property type="protein sequence ID" value="KOY12623.1"/>
    <property type="molecule type" value="Genomic_DNA"/>
</dbReference>
<organism evidence="3 4">
    <name type="scientific">Paenibacillus xylanivorans</name>
    <dbReference type="NCBI Taxonomy" id="1705561"/>
    <lineage>
        <taxon>Bacteria</taxon>
        <taxon>Bacillati</taxon>
        <taxon>Bacillota</taxon>
        <taxon>Bacilli</taxon>
        <taxon>Bacillales</taxon>
        <taxon>Paenibacillaceae</taxon>
        <taxon>Paenibacillus</taxon>
    </lineage>
</organism>
<sequence>MKKASVRGLAVPDKTSNQSSVLDEQSQLDKLALISAILLLISAVIGVYIALKTLSLPGGPEVII</sequence>
<reference evidence="3 4" key="1">
    <citation type="submission" date="2015-08" db="EMBL/GenBank/DDBJ databases">
        <title>Draft genome sequence of cellulolytic and xylanolytic Paenibacillus sp. A59, isolated from a decaying forest soil from Patagonia, Argentina.</title>
        <authorList>
            <person name="Ghio S."/>
            <person name="Caceres A.M."/>
            <person name="Talia P."/>
            <person name="Grasso D."/>
            <person name="Campos E."/>
        </authorList>
    </citation>
    <scope>NUCLEOTIDE SEQUENCE [LARGE SCALE GENOMIC DNA]</scope>
    <source>
        <strain evidence="3 4">A59</strain>
    </source>
</reference>
<name>A0A0M9BI27_9BACL</name>
<dbReference type="AlphaFoldDB" id="A0A0M9BI27"/>
<feature type="compositionally biased region" description="Polar residues" evidence="1">
    <location>
        <begin position="14"/>
        <end position="23"/>
    </location>
</feature>
<protein>
    <submittedName>
        <fullName evidence="3">Uncharacterized protein</fullName>
    </submittedName>
</protein>
<dbReference type="RefSeq" id="WP_053784246.1">
    <property type="nucleotide sequence ID" value="NZ_LITU01000083.1"/>
</dbReference>
<evidence type="ECO:0000256" key="1">
    <source>
        <dbReference type="SAM" id="MobiDB-lite"/>
    </source>
</evidence>
<comment type="caution">
    <text evidence="3">The sequence shown here is derived from an EMBL/GenBank/DDBJ whole genome shotgun (WGS) entry which is preliminary data.</text>
</comment>
<gene>
    <name evidence="3" type="ORF">AMS66_29895</name>
</gene>